<dbReference type="PIRSF" id="PIRSF015626">
    <property type="entry name" value="FdhD"/>
    <property type="match status" value="1"/>
</dbReference>
<evidence type="ECO:0000256" key="2">
    <source>
        <dbReference type="SAM" id="MobiDB-lite"/>
    </source>
</evidence>
<comment type="caution">
    <text evidence="1">Lacks conserved residue(s) required for the propagation of feature annotation.</text>
</comment>
<name>A0A1H0HWB1_9HYPH</name>
<dbReference type="InterPro" id="IPR003786">
    <property type="entry name" value="FdhD"/>
</dbReference>
<dbReference type="RefSeq" id="WP_090226510.1">
    <property type="nucleotide sequence ID" value="NZ_FNJC01000001.1"/>
</dbReference>
<reference evidence="3 4" key="1">
    <citation type="submission" date="2016-10" db="EMBL/GenBank/DDBJ databases">
        <authorList>
            <person name="Varghese N."/>
            <person name="Submissions S."/>
        </authorList>
    </citation>
    <scope>NUCLEOTIDE SEQUENCE [LARGE SCALE GENOMIC DNA]</scope>
    <source>
        <strain evidence="3 4">CGMCC 1.6497</strain>
    </source>
</reference>
<feature type="active site" description="Cysteine persulfide intermediate" evidence="1">
    <location>
        <position position="113"/>
    </location>
</feature>
<dbReference type="NCBIfam" id="TIGR00129">
    <property type="entry name" value="fdhD_narQ"/>
    <property type="match status" value="1"/>
</dbReference>
<dbReference type="InterPro" id="IPR016193">
    <property type="entry name" value="Cytidine_deaminase-like"/>
</dbReference>
<keyword evidence="1" id="KW-0963">Cytoplasm</keyword>
<dbReference type="HAMAP" id="MF_00187">
    <property type="entry name" value="FdhD"/>
    <property type="match status" value="1"/>
</dbReference>
<dbReference type="SUPFAM" id="SSF53927">
    <property type="entry name" value="Cytidine deaminase-like"/>
    <property type="match status" value="1"/>
</dbReference>
<dbReference type="Proteomes" id="UP000198795">
    <property type="component" value="Unassembled WGS sequence"/>
</dbReference>
<organism evidence="3 4">
    <name type="scientific">Filomicrobium insigne</name>
    <dbReference type="NCBI Taxonomy" id="418854"/>
    <lineage>
        <taxon>Bacteria</taxon>
        <taxon>Pseudomonadati</taxon>
        <taxon>Pseudomonadota</taxon>
        <taxon>Alphaproteobacteria</taxon>
        <taxon>Hyphomicrobiales</taxon>
        <taxon>Hyphomicrobiaceae</taxon>
        <taxon>Filomicrobium</taxon>
    </lineage>
</organism>
<comment type="similarity">
    <text evidence="1">Belongs to the FdhD family.</text>
</comment>
<comment type="caution">
    <text evidence="3">The sequence shown here is derived from an EMBL/GenBank/DDBJ whole genome shotgun (WGS) entry which is preliminary data.</text>
</comment>
<accession>A0A1H0HWB1</accession>
<evidence type="ECO:0000256" key="1">
    <source>
        <dbReference type="HAMAP-Rule" id="MF_00187"/>
    </source>
</evidence>
<dbReference type="Gene3D" id="3.40.140.10">
    <property type="entry name" value="Cytidine Deaminase, domain 2"/>
    <property type="match status" value="1"/>
</dbReference>
<keyword evidence="1" id="KW-0501">Molybdenum cofactor biosynthesis</keyword>
<evidence type="ECO:0000313" key="3">
    <source>
        <dbReference type="EMBL" id="SDO23455.1"/>
    </source>
</evidence>
<proteinExistence type="inferred from homology"/>
<feature type="region of interest" description="Disordered" evidence="2">
    <location>
        <begin position="273"/>
        <end position="292"/>
    </location>
</feature>
<comment type="subcellular location">
    <subcellularLocation>
        <location evidence="1">Cytoplasm</location>
    </subcellularLocation>
</comment>
<dbReference type="EMBL" id="FNJC01000001">
    <property type="protein sequence ID" value="SDO23455.1"/>
    <property type="molecule type" value="Genomic_DNA"/>
</dbReference>
<comment type="function">
    <text evidence="1">Required for formate dehydrogenase (FDH) activity. Acts as a sulfur carrier protein that transfers sulfur from IscS to the molybdenum cofactor prior to its insertion into FDH.</text>
</comment>
<dbReference type="Pfam" id="PF02634">
    <property type="entry name" value="FdhD-NarQ"/>
    <property type="match status" value="1"/>
</dbReference>
<dbReference type="PANTHER" id="PTHR30592">
    <property type="entry name" value="FORMATE DEHYDROGENASE"/>
    <property type="match status" value="1"/>
</dbReference>
<protein>
    <recommendedName>
        <fullName evidence="1">Sulfur carrier protein FdhD</fullName>
    </recommendedName>
</protein>
<gene>
    <name evidence="1" type="primary">fdhD</name>
    <name evidence="3" type="ORF">SAMN04488061_0645</name>
</gene>
<sequence>MKEFQVRPTPDDPRLSVPVTGIDHEGHSVTTDVVAERPLTLFLNAREIVTMMTIGDHPDLLAIGFLLNQGMLRPDDEITGIDYDDDIQTIVVRTARETNYEDKLKKKVQTSGCAQGTVFGDLMDELEGIELPADARITTTWLYQLTRKINTEPSLYLKAGAIHGCVLCEEDRPLVYMEDVGRHNAIDKIAGYMFLNSVEPGNKIFYTTGRLTSEMVIKCVKMRVPILVSRSGFTAWGVELARQSGLTLIGRARGKRFVCLSGAERVVFDADTTTMDEEDRKHSRKGSMNMAD</sequence>
<dbReference type="Gene3D" id="3.10.20.10">
    <property type="match status" value="1"/>
</dbReference>
<evidence type="ECO:0000313" key="4">
    <source>
        <dbReference type="Proteomes" id="UP000198795"/>
    </source>
</evidence>
<keyword evidence="4" id="KW-1185">Reference proteome</keyword>
<dbReference type="PANTHER" id="PTHR30592:SF4">
    <property type="entry name" value="SULFUR CARRIER PROTEIN FDHD"/>
    <property type="match status" value="1"/>
</dbReference>